<gene>
    <name evidence="1" type="ORF">CASFOL_010497</name>
</gene>
<keyword evidence="2" id="KW-1185">Reference proteome</keyword>
<organism evidence="1 2">
    <name type="scientific">Castilleja foliolosa</name>
    <dbReference type="NCBI Taxonomy" id="1961234"/>
    <lineage>
        <taxon>Eukaryota</taxon>
        <taxon>Viridiplantae</taxon>
        <taxon>Streptophyta</taxon>
        <taxon>Embryophyta</taxon>
        <taxon>Tracheophyta</taxon>
        <taxon>Spermatophyta</taxon>
        <taxon>Magnoliopsida</taxon>
        <taxon>eudicotyledons</taxon>
        <taxon>Gunneridae</taxon>
        <taxon>Pentapetalae</taxon>
        <taxon>asterids</taxon>
        <taxon>lamiids</taxon>
        <taxon>Lamiales</taxon>
        <taxon>Orobanchaceae</taxon>
        <taxon>Pedicularideae</taxon>
        <taxon>Castillejinae</taxon>
        <taxon>Castilleja</taxon>
    </lineage>
</organism>
<dbReference type="EMBL" id="JAVIJP010000013">
    <property type="protein sequence ID" value="KAL3645317.1"/>
    <property type="molecule type" value="Genomic_DNA"/>
</dbReference>
<sequence length="50" mass="5719">MKRWVCPFRGDYVSRFAELFSSKCGTKAGIPLILLAYTLNWTSKAYTHCS</sequence>
<name>A0ABD3DUZ0_9LAMI</name>
<evidence type="ECO:0000313" key="1">
    <source>
        <dbReference type="EMBL" id="KAL3645317.1"/>
    </source>
</evidence>
<dbReference type="Proteomes" id="UP001632038">
    <property type="component" value="Unassembled WGS sequence"/>
</dbReference>
<evidence type="ECO:0000313" key="2">
    <source>
        <dbReference type="Proteomes" id="UP001632038"/>
    </source>
</evidence>
<reference evidence="2" key="1">
    <citation type="journal article" date="2024" name="IScience">
        <title>Strigolactones Initiate the Formation of Haustorium-like Structures in Castilleja.</title>
        <authorList>
            <person name="Buerger M."/>
            <person name="Peterson D."/>
            <person name="Chory J."/>
        </authorList>
    </citation>
    <scope>NUCLEOTIDE SEQUENCE [LARGE SCALE GENOMIC DNA]</scope>
</reference>
<accession>A0ABD3DUZ0</accession>
<comment type="caution">
    <text evidence="1">The sequence shown here is derived from an EMBL/GenBank/DDBJ whole genome shotgun (WGS) entry which is preliminary data.</text>
</comment>
<proteinExistence type="predicted"/>
<protein>
    <submittedName>
        <fullName evidence="1">Uncharacterized protein</fullName>
    </submittedName>
</protein>
<dbReference type="AlphaFoldDB" id="A0ABD3DUZ0"/>